<feature type="region of interest" description="Disordered" evidence="1">
    <location>
        <begin position="36"/>
        <end position="59"/>
    </location>
</feature>
<feature type="signal peptide" evidence="2">
    <location>
        <begin position="1"/>
        <end position="25"/>
    </location>
</feature>
<accession>A0A9D1R6Y4</accession>
<organism evidence="3 4">
    <name type="scientific">Candidatus Acetatifactor stercoripullorum</name>
    <dbReference type="NCBI Taxonomy" id="2838414"/>
    <lineage>
        <taxon>Bacteria</taxon>
        <taxon>Bacillati</taxon>
        <taxon>Bacillota</taxon>
        <taxon>Clostridia</taxon>
        <taxon>Lachnospirales</taxon>
        <taxon>Lachnospiraceae</taxon>
        <taxon>Acetatifactor</taxon>
    </lineage>
</organism>
<gene>
    <name evidence="3" type="ORF">H9742_06755</name>
</gene>
<dbReference type="Proteomes" id="UP000824265">
    <property type="component" value="Unassembled WGS sequence"/>
</dbReference>
<evidence type="ECO:0000256" key="1">
    <source>
        <dbReference type="SAM" id="MobiDB-lite"/>
    </source>
</evidence>
<feature type="chain" id="PRO_5038371988" evidence="2">
    <location>
        <begin position="26"/>
        <end position="359"/>
    </location>
</feature>
<evidence type="ECO:0000313" key="3">
    <source>
        <dbReference type="EMBL" id="HIW81217.1"/>
    </source>
</evidence>
<name>A0A9D1R6Y4_9FIRM</name>
<evidence type="ECO:0000256" key="2">
    <source>
        <dbReference type="SAM" id="SignalP"/>
    </source>
</evidence>
<feature type="compositionally biased region" description="Polar residues" evidence="1">
    <location>
        <begin position="41"/>
        <end position="53"/>
    </location>
</feature>
<keyword evidence="2" id="KW-0732">Signal</keyword>
<reference evidence="3" key="1">
    <citation type="journal article" date="2021" name="PeerJ">
        <title>Extensive microbial diversity within the chicken gut microbiome revealed by metagenomics and culture.</title>
        <authorList>
            <person name="Gilroy R."/>
            <person name="Ravi A."/>
            <person name="Getino M."/>
            <person name="Pursley I."/>
            <person name="Horton D.L."/>
            <person name="Alikhan N.F."/>
            <person name="Baker D."/>
            <person name="Gharbi K."/>
            <person name="Hall N."/>
            <person name="Watson M."/>
            <person name="Adriaenssens E.M."/>
            <person name="Foster-Nyarko E."/>
            <person name="Jarju S."/>
            <person name="Secka A."/>
            <person name="Antonio M."/>
            <person name="Oren A."/>
            <person name="Chaudhuri R.R."/>
            <person name="La Ragione R."/>
            <person name="Hildebrand F."/>
            <person name="Pallen M.J."/>
        </authorList>
    </citation>
    <scope>NUCLEOTIDE SEQUENCE</scope>
    <source>
        <strain evidence="3">CHK195-6426</strain>
    </source>
</reference>
<protein>
    <submittedName>
        <fullName evidence="3">YiiG family protein</fullName>
    </submittedName>
</protein>
<proteinExistence type="predicted"/>
<comment type="caution">
    <text evidence="3">The sequence shown here is derived from an EMBL/GenBank/DDBJ whole genome shotgun (WGS) entry which is preliminary data.</text>
</comment>
<dbReference type="AlphaFoldDB" id="A0A9D1R6Y4"/>
<dbReference type="InterPro" id="IPR024291">
    <property type="entry name" value="DUF3829"/>
</dbReference>
<reference evidence="3" key="2">
    <citation type="submission" date="2021-04" db="EMBL/GenBank/DDBJ databases">
        <authorList>
            <person name="Gilroy R."/>
        </authorList>
    </citation>
    <scope>NUCLEOTIDE SEQUENCE</scope>
    <source>
        <strain evidence="3">CHK195-6426</strain>
    </source>
</reference>
<sequence length="359" mass="39899">MRKRKSTFTVTVLAMLLLCAAFLLTGCQNMETGALRRGADQDQTTEGTAQTSQETPAAETVAEASTEEAADEIDPETMDLIKYNIYVEMNNYMAELLENISNYYLVVEYADEFSFVADSPYEYKYGISYFNSDIIDDALAVSEMEPDFGTLDQLTAEIAEPMRSLMDSFDGIASSSDVAENQYAKAKEFHTVIQANAEAFAELAYQYMDEISALAEERIAKDEENMLAEGRVIIYNASHAITVAQKLLNECYAQGVYDDNITELDLTPIRPLYEELAATVAAYDEAVQDKNQLMAESLGETPMYGLLGSLVQSVEWMISQVESGVPIEEPGREYLGGIIHIEEVLDDCIDQYNTVFVDG</sequence>
<dbReference type="EMBL" id="DXGH01000037">
    <property type="protein sequence ID" value="HIW81217.1"/>
    <property type="molecule type" value="Genomic_DNA"/>
</dbReference>
<dbReference type="PROSITE" id="PS51257">
    <property type="entry name" value="PROKAR_LIPOPROTEIN"/>
    <property type="match status" value="1"/>
</dbReference>
<dbReference type="Pfam" id="PF12889">
    <property type="entry name" value="DUF3829"/>
    <property type="match status" value="1"/>
</dbReference>
<evidence type="ECO:0000313" key="4">
    <source>
        <dbReference type="Proteomes" id="UP000824265"/>
    </source>
</evidence>